<feature type="transmembrane region" description="Helical" evidence="1">
    <location>
        <begin position="95"/>
        <end position="121"/>
    </location>
</feature>
<keyword evidence="1" id="KW-0812">Transmembrane</keyword>
<evidence type="ECO:0000313" key="2">
    <source>
        <dbReference type="EMBL" id="MBB1485517.1"/>
    </source>
</evidence>
<organism evidence="2 3">
    <name type="scientific">Oceanospirillum sediminis</name>
    <dbReference type="NCBI Taxonomy" id="2760088"/>
    <lineage>
        <taxon>Bacteria</taxon>
        <taxon>Pseudomonadati</taxon>
        <taxon>Pseudomonadota</taxon>
        <taxon>Gammaproteobacteria</taxon>
        <taxon>Oceanospirillales</taxon>
        <taxon>Oceanospirillaceae</taxon>
        <taxon>Oceanospirillum</taxon>
    </lineage>
</organism>
<dbReference type="RefSeq" id="WP_182807289.1">
    <property type="nucleotide sequence ID" value="NZ_JACJFM010000002.1"/>
</dbReference>
<feature type="transmembrane region" description="Helical" evidence="1">
    <location>
        <begin position="133"/>
        <end position="152"/>
    </location>
</feature>
<evidence type="ECO:0000256" key="1">
    <source>
        <dbReference type="SAM" id="Phobius"/>
    </source>
</evidence>
<keyword evidence="1" id="KW-1133">Transmembrane helix</keyword>
<feature type="transmembrane region" description="Helical" evidence="1">
    <location>
        <begin position="36"/>
        <end position="56"/>
    </location>
</feature>
<proteinExistence type="predicted"/>
<name>A0A839IM21_9GAMM</name>
<reference evidence="2 3" key="1">
    <citation type="submission" date="2020-08" db="EMBL/GenBank/DDBJ databases">
        <title>Oceanospirillum sp. nov. isolated from marine sediment.</title>
        <authorList>
            <person name="Ji X."/>
        </authorList>
    </citation>
    <scope>NUCLEOTIDE SEQUENCE [LARGE SCALE GENOMIC DNA]</scope>
    <source>
        <strain evidence="2 3">D5</strain>
    </source>
</reference>
<evidence type="ECO:0000313" key="3">
    <source>
        <dbReference type="Proteomes" id="UP000565262"/>
    </source>
</evidence>
<sequence>MDIRQKAHLHAAYFILAGAGTLLLSWGYYGKNLSEAGSILLAGGVALVLCGCWNLWSVRHYNGILPFLVLLIFGGLSIAGHWIPSMMTAHWAYILPLYLFSLLNFKPALLLTLAYASIFNLSTTVQLEGVERLQVLYLFWSATTIACIFIFTNRERQQHLQKLISIDPESGAYNLQQLHDDLVRELARNDRENTSLAILCFKERQEQPRKDLKKLSDHITPQLRPFDRLYRHQDHLVAILPSANYQDSIHLCARFHKAREIHIALAAIIPGEHDTEKEVLIKAEAAIMSATEQAADAPLYLVSDFLDTTEGFHA</sequence>
<accession>A0A839IM21</accession>
<keyword evidence="3" id="KW-1185">Reference proteome</keyword>
<keyword evidence="1" id="KW-0472">Membrane</keyword>
<protein>
    <submittedName>
        <fullName evidence="2">GGDEF domain-containing protein</fullName>
    </submittedName>
</protein>
<dbReference type="EMBL" id="JACJFM010000002">
    <property type="protein sequence ID" value="MBB1485517.1"/>
    <property type="molecule type" value="Genomic_DNA"/>
</dbReference>
<dbReference type="AlphaFoldDB" id="A0A839IM21"/>
<feature type="transmembrane region" description="Helical" evidence="1">
    <location>
        <begin position="12"/>
        <end position="30"/>
    </location>
</feature>
<comment type="caution">
    <text evidence="2">The sequence shown here is derived from an EMBL/GenBank/DDBJ whole genome shotgun (WGS) entry which is preliminary data.</text>
</comment>
<dbReference type="Proteomes" id="UP000565262">
    <property type="component" value="Unassembled WGS sequence"/>
</dbReference>
<feature type="transmembrane region" description="Helical" evidence="1">
    <location>
        <begin position="63"/>
        <end position="83"/>
    </location>
</feature>
<gene>
    <name evidence="2" type="ORF">H4O21_02690</name>
</gene>